<name>A0A916EC31_9GLOM</name>
<proteinExistence type="predicted"/>
<protein>
    <submittedName>
        <fullName evidence="1">Uncharacterized protein</fullName>
    </submittedName>
</protein>
<dbReference type="EMBL" id="CAGKOT010000035">
    <property type="protein sequence ID" value="CAB5376164.1"/>
    <property type="molecule type" value="Genomic_DNA"/>
</dbReference>
<organism evidence="1 2">
    <name type="scientific">Rhizophagus irregularis</name>
    <dbReference type="NCBI Taxonomy" id="588596"/>
    <lineage>
        <taxon>Eukaryota</taxon>
        <taxon>Fungi</taxon>
        <taxon>Fungi incertae sedis</taxon>
        <taxon>Mucoromycota</taxon>
        <taxon>Glomeromycotina</taxon>
        <taxon>Glomeromycetes</taxon>
        <taxon>Glomerales</taxon>
        <taxon>Glomeraceae</taxon>
        <taxon>Rhizophagus</taxon>
    </lineage>
</organism>
<dbReference type="OrthoDB" id="2423121at2759"/>
<dbReference type="Proteomes" id="UP000684084">
    <property type="component" value="Unassembled WGS sequence"/>
</dbReference>
<evidence type="ECO:0000313" key="2">
    <source>
        <dbReference type="Proteomes" id="UP000684084"/>
    </source>
</evidence>
<gene>
    <name evidence="1" type="ORF">CHRIB12_LOCUS15210</name>
</gene>
<sequence>MAIHACCHFYKILRTSPNAKWHISTQWYKDDKLKNNDLVQQAPISLCIESSSDNAISINSYDELIIGLFQGFLSSKQSIDTNHVISTWEGRPPSRAKSTIEVQYSQFHMQRKENCY</sequence>
<comment type="caution">
    <text evidence="1">The sequence shown here is derived from an EMBL/GenBank/DDBJ whole genome shotgun (WGS) entry which is preliminary data.</text>
</comment>
<dbReference type="AlphaFoldDB" id="A0A916EC31"/>
<reference evidence="1" key="1">
    <citation type="submission" date="2020-05" db="EMBL/GenBank/DDBJ databases">
        <authorList>
            <person name="Rincon C."/>
            <person name="Sanders R I."/>
            <person name="Robbins C."/>
            <person name="Chaturvedi A."/>
        </authorList>
    </citation>
    <scope>NUCLEOTIDE SEQUENCE</scope>
    <source>
        <strain evidence="1">CHB12</strain>
    </source>
</reference>
<evidence type="ECO:0000313" key="1">
    <source>
        <dbReference type="EMBL" id="CAB5376164.1"/>
    </source>
</evidence>
<accession>A0A916EC31</accession>